<keyword evidence="2" id="KW-1185">Reference proteome</keyword>
<dbReference type="Proteomes" id="UP000034723">
    <property type="component" value="Chromosome"/>
</dbReference>
<proteinExistence type="predicted"/>
<dbReference type="STRING" id="113653.GAH_00893"/>
<dbReference type="InterPro" id="IPR002746">
    <property type="entry name" value="UPF0216"/>
</dbReference>
<dbReference type="PIRSF" id="PIRSF005264">
    <property type="entry name" value="UCP005264"/>
    <property type="match status" value="1"/>
</dbReference>
<evidence type="ECO:0000313" key="1">
    <source>
        <dbReference type="EMBL" id="AKG91779.1"/>
    </source>
</evidence>
<dbReference type="InParanoid" id="A0A0F7IFZ3"/>
<gene>
    <name evidence="1" type="ORF">GAH_00893</name>
</gene>
<evidence type="ECO:0000313" key="2">
    <source>
        <dbReference type="Proteomes" id="UP000034723"/>
    </source>
</evidence>
<dbReference type="Pfam" id="PF01886">
    <property type="entry name" value="DUF61"/>
    <property type="match status" value="1"/>
</dbReference>
<dbReference type="GeneID" id="24803472"/>
<name>A0A0F7IFZ3_9EURY</name>
<reference evidence="1 2" key="1">
    <citation type="submission" date="2015-04" db="EMBL/GenBank/DDBJ databases">
        <title>The complete genome sequence of the hyperthermophilic, obligate iron-reducing archaeon Geoglobus ahangari strain 234T.</title>
        <authorList>
            <person name="Manzella M.P."/>
            <person name="Holmes D.E."/>
            <person name="Rocheleau J.M."/>
            <person name="Chung A."/>
            <person name="Reguera G."/>
            <person name="Kashefi K."/>
        </authorList>
    </citation>
    <scope>NUCLEOTIDE SEQUENCE [LARGE SCALE GENOMIC DNA]</scope>
    <source>
        <strain evidence="1 2">234</strain>
    </source>
</reference>
<dbReference type="KEGG" id="gah:GAH_00893"/>
<organism evidence="1 2">
    <name type="scientific">Geoglobus ahangari</name>
    <dbReference type="NCBI Taxonomy" id="113653"/>
    <lineage>
        <taxon>Archaea</taxon>
        <taxon>Methanobacteriati</taxon>
        <taxon>Methanobacteriota</taxon>
        <taxon>Archaeoglobi</taxon>
        <taxon>Archaeoglobales</taxon>
        <taxon>Archaeoglobaceae</taxon>
        <taxon>Geoglobus</taxon>
    </lineage>
</organism>
<dbReference type="RefSeq" id="WP_048094925.1">
    <property type="nucleotide sequence ID" value="NZ_CP011267.1"/>
</dbReference>
<dbReference type="OrthoDB" id="18795at2157"/>
<accession>A0A0F7IFZ3</accession>
<protein>
    <submittedName>
        <fullName evidence="1">Uncharacterized protein conserved in archaea</fullName>
    </submittedName>
</protein>
<sequence>MRDRFSDRALAKLVESINRHLPQRRVSLKTLLEMDSPAIRARDGEEYDIERDELEFIARYVDEYEWDRFSIPIILEMRNLGSEYVIYVRDRRHAEFIEKAFGFDRYVDDVMLLYVYEMQRIRRRLKTASQVMFRV</sequence>
<dbReference type="EMBL" id="CP011267">
    <property type="protein sequence ID" value="AKG91779.1"/>
    <property type="molecule type" value="Genomic_DNA"/>
</dbReference>
<dbReference type="HOGENOM" id="CLU_146474_0_0_2"/>
<dbReference type="AlphaFoldDB" id="A0A0F7IFZ3"/>
<dbReference type="NCBIfam" id="NF003153">
    <property type="entry name" value="PRK04115.1"/>
    <property type="match status" value="1"/>
</dbReference>